<feature type="transmembrane region" description="Helical" evidence="8">
    <location>
        <begin position="145"/>
        <end position="168"/>
    </location>
</feature>
<keyword evidence="10" id="KW-0762">Sugar transport</keyword>
<feature type="transmembrane region" description="Helical" evidence="8">
    <location>
        <begin position="174"/>
        <end position="193"/>
    </location>
</feature>
<sequence length="548" mass="59981">MMNKENQHATERRESVASVQNDAVLNNESSCEAHEGWLERKLRPSKITARYPIKGKPLLFATCAFGSLGDALFGYNSGIMSGLLVNPIFIARFFADYGGADGTLDAVNPTITGISVSCLQASAAVGALVAGRLGDMIGRKKCVRIGGFIYFFSAFMQIFAPSFAVFVAGRTIQGVGVGFLSMTVPIIQAEIAAPHARGLMVGIEYSFLIAGYMLSCWVDFGFNFMLPDKLSWQGPFIIQIVLAFVLLAMSFFLPETPRWLAKKGFLKESLQTVADLHSKGDVHAEHVQSVFLEIQEAVRYERTLGSCTWTEMFTLYRKRTIVGITVQMFAQLNGINIISFYLPSTLAAAGFSERQSLLYTGANAIPYTAATVATWWLADNWGRKPLLILGGVMMAVMLAIVTAFTEANLGIHVKANGQYAFVMLYNVVYGFTWGPMPWLLPAEIFPLRSRSKGMALATASNWVFNFIIGMVSPDAFAGIHGYFYLVIGGFCLFSAGLAHFYYVETAGHTLEEIAGAFGDKAFVASDDEIVAAADLSRSQPVRDEENKR</sequence>
<feature type="transmembrane region" description="Helical" evidence="8">
    <location>
        <begin position="357"/>
        <end position="378"/>
    </location>
</feature>
<dbReference type="PROSITE" id="PS00217">
    <property type="entry name" value="SUGAR_TRANSPORT_2"/>
    <property type="match status" value="1"/>
</dbReference>
<dbReference type="NCBIfam" id="TIGR00879">
    <property type="entry name" value="SP"/>
    <property type="match status" value="1"/>
</dbReference>
<evidence type="ECO:0000256" key="8">
    <source>
        <dbReference type="SAM" id="Phobius"/>
    </source>
</evidence>
<evidence type="ECO:0000256" key="5">
    <source>
        <dbReference type="ARBA" id="ARBA00022989"/>
    </source>
</evidence>
<dbReference type="EMBL" id="MU003820">
    <property type="protein sequence ID" value="KAF2718788.1"/>
    <property type="molecule type" value="Genomic_DNA"/>
</dbReference>
<keyword evidence="11" id="KW-1185">Reference proteome</keyword>
<feature type="transmembrane region" description="Helical" evidence="8">
    <location>
        <begin position="205"/>
        <end position="226"/>
    </location>
</feature>
<evidence type="ECO:0000256" key="6">
    <source>
        <dbReference type="ARBA" id="ARBA00023136"/>
    </source>
</evidence>
<dbReference type="GO" id="GO:0016020">
    <property type="term" value="C:membrane"/>
    <property type="evidence" value="ECO:0007669"/>
    <property type="project" value="UniProtKB-SubCell"/>
</dbReference>
<feature type="transmembrane region" description="Helical" evidence="8">
    <location>
        <begin position="111"/>
        <end position="133"/>
    </location>
</feature>
<keyword evidence="5 8" id="KW-1133">Transmembrane helix</keyword>
<dbReference type="InterPro" id="IPR036259">
    <property type="entry name" value="MFS_trans_sf"/>
</dbReference>
<name>A0A9P4Q1C7_9PEZI</name>
<dbReference type="Proteomes" id="UP000799441">
    <property type="component" value="Unassembled WGS sequence"/>
</dbReference>
<proteinExistence type="inferred from homology"/>
<feature type="transmembrane region" description="Helical" evidence="8">
    <location>
        <begin position="232"/>
        <end position="253"/>
    </location>
</feature>
<dbReference type="InterPro" id="IPR020846">
    <property type="entry name" value="MFS_dom"/>
</dbReference>
<evidence type="ECO:0000313" key="10">
    <source>
        <dbReference type="EMBL" id="KAF2718788.1"/>
    </source>
</evidence>
<feature type="transmembrane region" description="Helical" evidence="8">
    <location>
        <begin position="385"/>
        <end position="405"/>
    </location>
</feature>
<dbReference type="SUPFAM" id="SSF103473">
    <property type="entry name" value="MFS general substrate transporter"/>
    <property type="match status" value="1"/>
</dbReference>
<organism evidence="10 11">
    <name type="scientific">Polychaeton citri CBS 116435</name>
    <dbReference type="NCBI Taxonomy" id="1314669"/>
    <lineage>
        <taxon>Eukaryota</taxon>
        <taxon>Fungi</taxon>
        <taxon>Dikarya</taxon>
        <taxon>Ascomycota</taxon>
        <taxon>Pezizomycotina</taxon>
        <taxon>Dothideomycetes</taxon>
        <taxon>Dothideomycetidae</taxon>
        <taxon>Capnodiales</taxon>
        <taxon>Capnodiaceae</taxon>
        <taxon>Polychaeton</taxon>
    </lineage>
</organism>
<dbReference type="Gene3D" id="1.20.1250.20">
    <property type="entry name" value="MFS general substrate transporter like domains"/>
    <property type="match status" value="1"/>
</dbReference>
<reference evidence="10" key="1">
    <citation type="journal article" date="2020" name="Stud. Mycol.">
        <title>101 Dothideomycetes genomes: a test case for predicting lifestyles and emergence of pathogens.</title>
        <authorList>
            <person name="Haridas S."/>
            <person name="Albert R."/>
            <person name="Binder M."/>
            <person name="Bloem J."/>
            <person name="Labutti K."/>
            <person name="Salamov A."/>
            <person name="Andreopoulos B."/>
            <person name="Baker S."/>
            <person name="Barry K."/>
            <person name="Bills G."/>
            <person name="Bluhm B."/>
            <person name="Cannon C."/>
            <person name="Castanera R."/>
            <person name="Culley D."/>
            <person name="Daum C."/>
            <person name="Ezra D."/>
            <person name="Gonzalez J."/>
            <person name="Henrissat B."/>
            <person name="Kuo A."/>
            <person name="Liang C."/>
            <person name="Lipzen A."/>
            <person name="Lutzoni F."/>
            <person name="Magnuson J."/>
            <person name="Mondo S."/>
            <person name="Nolan M."/>
            <person name="Ohm R."/>
            <person name="Pangilinan J."/>
            <person name="Park H.-J."/>
            <person name="Ramirez L."/>
            <person name="Alfaro M."/>
            <person name="Sun H."/>
            <person name="Tritt A."/>
            <person name="Yoshinaga Y."/>
            <person name="Zwiers L.-H."/>
            <person name="Turgeon B."/>
            <person name="Goodwin S."/>
            <person name="Spatafora J."/>
            <person name="Crous P."/>
            <person name="Grigoriev I."/>
        </authorList>
    </citation>
    <scope>NUCLEOTIDE SEQUENCE</scope>
    <source>
        <strain evidence="10">CBS 116435</strain>
    </source>
</reference>
<dbReference type="InterPro" id="IPR050360">
    <property type="entry name" value="MFS_Sugar_Transporters"/>
</dbReference>
<dbReference type="Pfam" id="PF00083">
    <property type="entry name" value="Sugar_tr"/>
    <property type="match status" value="1"/>
</dbReference>
<comment type="subcellular location">
    <subcellularLocation>
        <location evidence="1">Membrane</location>
        <topology evidence="1">Multi-pass membrane protein</topology>
    </subcellularLocation>
</comment>
<dbReference type="InterPro" id="IPR003663">
    <property type="entry name" value="Sugar/inositol_transpt"/>
</dbReference>
<dbReference type="InterPro" id="IPR005829">
    <property type="entry name" value="Sugar_transporter_CS"/>
</dbReference>
<dbReference type="PANTHER" id="PTHR48022:SF74">
    <property type="entry name" value="SUGAR TRANSPORTER, PUTATIVE (AFU_ORTHOLOGUE AFUA_8G02010)-RELATED"/>
    <property type="match status" value="1"/>
</dbReference>
<dbReference type="PRINTS" id="PR00171">
    <property type="entry name" value="SUGRTRNSPORT"/>
</dbReference>
<evidence type="ECO:0000256" key="1">
    <source>
        <dbReference type="ARBA" id="ARBA00004141"/>
    </source>
</evidence>
<gene>
    <name evidence="10" type="ORF">K431DRAFT_252742</name>
</gene>
<feature type="transmembrane region" description="Helical" evidence="8">
    <location>
        <begin position="321"/>
        <end position="342"/>
    </location>
</feature>
<dbReference type="PANTHER" id="PTHR48022">
    <property type="entry name" value="PLASTIDIC GLUCOSE TRANSPORTER 4"/>
    <property type="match status" value="1"/>
</dbReference>
<dbReference type="InterPro" id="IPR005828">
    <property type="entry name" value="MFS_sugar_transport-like"/>
</dbReference>
<feature type="transmembrane region" description="Helical" evidence="8">
    <location>
        <begin position="417"/>
        <end position="441"/>
    </location>
</feature>
<evidence type="ECO:0000256" key="7">
    <source>
        <dbReference type="RuleBase" id="RU003346"/>
    </source>
</evidence>
<dbReference type="AlphaFoldDB" id="A0A9P4Q1C7"/>
<dbReference type="GO" id="GO:0005351">
    <property type="term" value="F:carbohydrate:proton symporter activity"/>
    <property type="evidence" value="ECO:0007669"/>
    <property type="project" value="TreeGrafter"/>
</dbReference>
<protein>
    <submittedName>
        <fullName evidence="10">MFS sugar transporter</fullName>
    </submittedName>
</protein>
<feature type="transmembrane region" description="Helical" evidence="8">
    <location>
        <begin position="453"/>
        <end position="471"/>
    </location>
</feature>
<evidence type="ECO:0000256" key="3">
    <source>
        <dbReference type="ARBA" id="ARBA00022448"/>
    </source>
</evidence>
<feature type="domain" description="Major facilitator superfamily (MFS) profile" evidence="9">
    <location>
        <begin position="62"/>
        <end position="506"/>
    </location>
</feature>
<feature type="transmembrane region" description="Helical" evidence="8">
    <location>
        <begin position="483"/>
        <end position="503"/>
    </location>
</feature>
<keyword evidence="6 8" id="KW-0472">Membrane</keyword>
<comment type="similarity">
    <text evidence="2 7">Belongs to the major facilitator superfamily. Sugar transporter (TC 2.A.1.1) family.</text>
</comment>
<keyword evidence="4 8" id="KW-0812">Transmembrane</keyword>
<evidence type="ECO:0000256" key="2">
    <source>
        <dbReference type="ARBA" id="ARBA00010992"/>
    </source>
</evidence>
<dbReference type="FunFam" id="1.20.1250.20:FF:000134">
    <property type="entry name" value="MFS sugar transporter protein"/>
    <property type="match status" value="1"/>
</dbReference>
<accession>A0A9P4Q1C7</accession>
<evidence type="ECO:0000259" key="9">
    <source>
        <dbReference type="PROSITE" id="PS50850"/>
    </source>
</evidence>
<keyword evidence="3 7" id="KW-0813">Transport</keyword>
<evidence type="ECO:0000256" key="4">
    <source>
        <dbReference type="ARBA" id="ARBA00022692"/>
    </source>
</evidence>
<evidence type="ECO:0000313" key="11">
    <source>
        <dbReference type="Proteomes" id="UP000799441"/>
    </source>
</evidence>
<comment type="caution">
    <text evidence="10">The sequence shown here is derived from an EMBL/GenBank/DDBJ whole genome shotgun (WGS) entry which is preliminary data.</text>
</comment>
<dbReference type="OrthoDB" id="648285at2759"/>
<dbReference type="PROSITE" id="PS50850">
    <property type="entry name" value="MFS"/>
    <property type="match status" value="1"/>
</dbReference>